<accession>A0A7S7LX12</accession>
<name>A0A7S7LX12_9BACT</name>
<evidence type="ECO:0000313" key="3">
    <source>
        <dbReference type="Proteomes" id="UP000593994"/>
    </source>
</evidence>
<dbReference type="AlphaFoldDB" id="A0A7S7LX12"/>
<dbReference type="Proteomes" id="UP000593994">
    <property type="component" value="Chromosome"/>
</dbReference>
<gene>
    <name evidence="2" type="ORF">HUE88_00135</name>
</gene>
<reference evidence="2 3" key="1">
    <citation type="submission" date="2020-05" db="EMBL/GenBank/DDBJ databases">
        <title>Sulfurimonas marisnigri, sp. nov., and Sulfurimonas baltica, sp. nov., manganese oxide reducing chemolithoautotrophs of the class Epsilonproteobacteria isolated from the pelagic redoxclines of the Black and Baltic Seas and emended description of the genus Sulfurimonas.</title>
        <authorList>
            <person name="Henkel J.V."/>
            <person name="Laudan C."/>
            <person name="Werner J."/>
            <person name="Neu T."/>
            <person name="Plewe S."/>
            <person name="Sproer C."/>
            <person name="Bunk B."/>
            <person name="Schulz-Vogt H.N."/>
        </authorList>
    </citation>
    <scope>NUCLEOTIDE SEQUENCE [LARGE SCALE GENOMIC DNA]</scope>
    <source>
        <strain evidence="2 3">GD2</strain>
    </source>
</reference>
<feature type="compositionally biased region" description="Basic and acidic residues" evidence="1">
    <location>
        <begin position="152"/>
        <end position="224"/>
    </location>
</feature>
<dbReference type="KEGG" id="sbal:HUE88_00135"/>
<feature type="region of interest" description="Disordered" evidence="1">
    <location>
        <begin position="152"/>
        <end position="270"/>
    </location>
</feature>
<sequence length="270" mass="30756">MSANSITVKHNKHRIHPCPNDKKLSLLNLLIANNTKSKILVVTANSPELLKESVNCENVTIMDDKELLGSKDVTCELLISYDLPIAAIVYMSRLARATDAALILLDSSEQKQLYPIETLLGRVIKQDLVEGFAYEESTKMVVAQKPVERPKREYAFKTDPEDKPKYDKKPFDKKSFDKPKYDKKPFDKPKFDKPKRDGDSGDKAKKWEKKDKQPNKFLGKDENGKSIFSGKSGDRNHRHDGSKRESYDAPKKVGRKINIKARKPKEAPEE</sequence>
<keyword evidence="3" id="KW-1185">Reference proteome</keyword>
<feature type="compositionally biased region" description="Basic residues" evidence="1">
    <location>
        <begin position="252"/>
        <end position="263"/>
    </location>
</feature>
<protein>
    <submittedName>
        <fullName evidence="2">Uncharacterized protein</fullName>
    </submittedName>
</protein>
<evidence type="ECO:0000256" key="1">
    <source>
        <dbReference type="SAM" id="MobiDB-lite"/>
    </source>
</evidence>
<proteinExistence type="predicted"/>
<organism evidence="2 3">
    <name type="scientific">Candidatus Sulfurimonas baltica</name>
    <dbReference type="NCBI Taxonomy" id="2740404"/>
    <lineage>
        <taxon>Bacteria</taxon>
        <taxon>Pseudomonadati</taxon>
        <taxon>Campylobacterota</taxon>
        <taxon>Epsilonproteobacteria</taxon>
        <taxon>Campylobacterales</taxon>
        <taxon>Sulfurimonadaceae</taxon>
        <taxon>Sulfurimonas</taxon>
    </lineage>
</organism>
<evidence type="ECO:0000313" key="2">
    <source>
        <dbReference type="EMBL" id="QOY52144.1"/>
    </source>
</evidence>
<dbReference type="EMBL" id="CP054492">
    <property type="protein sequence ID" value="QOY52144.1"/>
    <property type="molecule type" value="Genomic_DNA"/>
</dbReference>
<feature type="compositionally biased region" description="Basic and acidic residues" evidence="1">
    <location>
        <begin position="232"/>
        <end position="251"/>
    </location>
</feature>
<dbReference type="RefSeq" id="WP_194369912.1">
    <property type="nucleotide sequence ID" value="NZ_CP054492.1"/>
</dbReference>